<evidence type="ECO:0000313" key="7">
    <source>
        <dbReference type="EMBL" id="CAD8695637.1"/>
    </source>
</evidence>
<dbReference type="Pfam" id="PF01343">
    <property type="entry name" value="Peptidase_S49"/>
    <property type="match status" value="2"/>
</dbReference>
<evidence type="ECO:0000256" key="1">
    <source>
        <dbReference type="ARBA" id="ARBA00008683"/>
    </source>
</evidence>
<feature type="region of interest" description="Disordered" evidence="5">
    <location>
        <begin position="40"/>
        <end position="78"/>
    </location>
</feature>
<feature type="domain" description="Peptidase S49" evidence="6">
    <location>
        <begin position="435"/>
        <end position="586"/>
    </location>
</feature>
<comment type="similarity">
    <text evidence="1">Belongs to the peptidase S49 family.</text>
</comment>
<dbReference type="InterPro" id="IPR002142">
    <property type="entry name" value="Peptidase_S49"/>
</dbReference>
<evidence type="ECO:0000259" key="6">
    <source>
        <dbReference type="Pfam" id="PF01343"/>
    </source>
</evidence>
<dbReference type="InterPro" id="IPR004635">
    <property type="entry name" value="Pept_S49_SppA"/>
</dbReference>
<dbReference type="GO" id="GO:0008236">
    <property type="term" value="F:serine-type peptidase activity"/>
    <property type="evidence" value="ECO:0007669"/>
    <property type="project" value="UniProtKB-KW"/>
</dbReference>
<keyword evidence="3" id="KW-0378">Hydrolase</keyword>
<reference evidence="7" key="1">
    <citation type="submission" date="2021-01" db="EMBL/GenBank/DDBJ databases">
        <authorList>
            <person name="Corre E."/>
            <person name="Pelletier E."/>
            <person name="Niang G."/>
            <person name="Scheremetjew M."/>
            <person name="Finn R."/>
            <person name="Kale V."/>
            <person name="Holt S."/>
            <person name="Cochrane G."/>
            <person name="Meng A."/>
            <person name="Brown T."/>
            <person name="Cohen L."/>
        </authorList>
    </citation>
    <scope>NUCLEOTIDE SEQUENCE</scope>
    <source>
        <strain evidence="7">SAG 11-49</strain>
    </source>
</reference>
<dbReference type="InterPro" id="IPR047217">
    <property type="entry name" value="S49_SppA_67K_type_N"/>
</dbReference>
<accession>A0A7S0X169</accession>
<dbReference type="GO" id="GO:0006508">
    <property type="term" value="P:proteolysis"/>
    <property type="evidence" value="ECO:0007669"/>
    <property type="project" value="UniProtKB-KW"/>
</dbReference>
<evidence type="ECO:0000256" key="3">
    <source>
        <dbReference type="ARBA" id="ARBA00022801"/>
    </source>
</evidence>
<sequence>MLGAQLRSTRVGATARRARGVPVVHRPLVVLRATDEESGKAVTVVDEKPAEAAEAASNGSGNGAPANGNGNGTAAPATLAINPSDLELTWSEPSGGDKFWTSFKLAFALPWRRFKKGSVLAIKLEGEISDQSKGWLDPGTSIPQLCEALHKAALDPRVTGLAIEVAPLALGYAKLQEIRRYITLFRQSGKFTVAFMKQGGEKEYYLASACQEIYAPPTASLSLRGFAVGGTFLRGVLDKVGVEPQVQRIGAYKSAGDQLLRRTMAAEQREQLQCILDDTYADWVATVAAARGKSEQEVRDLLDAGVYDTAQLAQGGWLDGLKYEDELIDDLKQRTAPGDKPEKPLRRVALRKYQAVSPTAFGLRKGKKRVVVLRTAGAILGKATSASSASITPDSLIPKLRALAKDKSVAAVVLRVDSPGGDALASDLMWREVKKLAEKKPVIASMADVAASGGYYIAMACSKIVAEPLTVTGSIGVVTGKFNLGELYAKVGYTKELISRGRFAELLADNRAFNSEEARLFEEAARHAYESFRNKAAESRGMSVDAMQEVAQGRVWTGKQALQIGLVDALGGVHAAVTLAKQAAGLAADEKVAVVEVGRARSSPLALLQGGAIASLLGAQASGAPAASPAALLGLVLAPLLAASPSASATASSLVSAVLGAQLSTAVASSLGATAATAAAEAVSVGALSSPFGVTLAAEPESIVVTAAGSAAAVTAAGVTAGAASSCDSFLDE</sequence>
<organism evidence="7">
    <name type="scientific">Chlamydomonas leiostraca</name>
    <dbReference type="NCBI Taxonomy" id="1034604"/>
    <lineage>
        <taxon>Eukaryota</taxon>
        <taxon>Viridiplantae</taxon>
        <taxon>Chlorophyta</taxon>
        <taxon>core chlorophytes</taxon>
        <taxon>Chlorophyceae</taxon>
        <taxon>CS clade</taxon>
        <taxon>Chlamydomonadales</taxon>
        <taxon>Chlamydomonadaceae</taxon>
        <taxon>Chlamydomonas</taxon>
    </lineage>
</organism>
<dbReference type="Gene3D" id="3.90.226.10">
    <property type="entry name" value="2-enoyl-CoA Hydratase, Chain A, domain 1"/>
    <property type="match status" value="3"/>
</dbReference>
<keyword evidence="4" id="KW-0720">Serine protease</keyword>
<dbReference type="AlphaFoldDB" id="A0A7S0X169"/>
<dbReference type="NCBIfam" id="TIGR00706">
    <property type="entry name" value="SppA_dom"/>
    <property type="match status" value="1"/>
</dbReference>
<evidence type="ECO:0000256" key="4">
    <source>
        <dbReference type="ARBA" id="ARBA00022825"/>
    </source>
</evidence>
<feature type="compositionally biased region" description="Basic and acidic residues" evidence="5">
    <location>
        <begin position="40"/>
        <end position="51"/>
    </location>
</feature>
<dbReference type="InterPro" id="IPR047272">
    <property type="entry name" value="S49_SppA_C"/>
</dbReference>
<proteinExistence type="inferred from homology"/>
<dbReference type="PANTHER" id="PTHR33209">
    <property type="entry name" value="PROTEASE 4"/>
    <property type="match status" value="1"/>
</dbReference>
<feature type="compositionally biased region" description="Low complexity" evidence="5">
    <location>
        <begin position="52"/>
        <end position="78"/>
    </location>
</feature>
<keyword evidence="2" id="KW-0645">Protease</keyword>
<feature type="domain" description="Peptidase S49" evidence="6">
    <location>
        <begin position="186"/>
        <end position="334"/>
    </location>
</feature>
<dbReference type="CDD" id="cd07018">
    <property type="entry name" value="S49_SppA_67K_type"/>
    <property type="match status" value="1"/>
</dbReference>
<dbReference type="PANTHER" id="PTHR33209:SF1">
    <property type="entry name" value="PEPTIDASE S49 DOMAIN-CONTAINING PROTEIN"/>
    <property type="match status" value="1"/>
</dbReference>
<dbReference type="SUPFAM" id="SSF52096">
    <property type="entry name" value="ClpP/crotonase"/>
    <property type="match status" value="2"/>
</dbReference>
<protein>
    <recommendedName>
        <fullName evidence="6">Peptidase S49 domain-containing protein</fullName>
    </recommendedName>
</protein>
<name>A0A7S0X169_9CHLO</name>
<evidence type="ECO:0000256" key="5">
    <source>
        <dbReference type="SAM" id="MobiDB-lite"/>
    </source>
</evidence>
<dbReference type="InterPro" id="IPR029045">
    <property type="entry name" value="ClpP/crotonase-like_dom_sf"/>
</dbReference>
<gene>
    <name evidence="7" type="ORF">CLEI1391_LOCUS19823</name>
</gene>
<dbReference type="CDD" id="cd07023">
    <property type="entry name" value="S49_Sppa_N_C"/>
    <property type="match status" value="1"/>
</dbReference>
<dbReference type="EMBL" id="HBFB01035289">
    <property type="protein sequence ID" value="CAD8695637.1"/>
    <property type="molecule type" value="Transcribed_RNA"/>
</dbReference>
<evidence type="ECO:0000256" key="2">
    <source>
        <dbReference type="ARBA" id="ARBA00022670"/>
    </source>
</evidence>